<reference evidence="1 2" key="1">
    <citation type="submission" date="2023-07" db="EMBL/GenBank/DDBJ databases">
        <title>Genomic Encyclopedia of Type Strains, Phase IV (KMG-IV): sequencing the most valuable type-strain genomes for metagenomic binning, comparative biology and taxonomic classification.</title>
        <authorList>
            <person name="Goeker M."/>
        </authorList>
    </citation>
    <scope>NUCLEOTIDE SEQUENCE [LARGE SCALE GENOMIC DNA]</scope>
    <source>
        <strain evidence="1 2">DSM 15049</strain>
    </source>
</reference>
<gene>
    <name evidence="1" type="ORF">QOZ92_001073</name>
</gene>
<dbReference type="Proteomes" id="UP001232584">
    <property type="component" value="Unassembled WGS sequence"/>
</dbReference>
<organism evidence="1 2">
    <name type="scientific">Paraclostridium ghonii</name>
    <dbReference type="NCBI Taxonomy" id="29358"/>
    <lineage>
        <taxon>Bacteria</taxon>
        <taxon>Bacillati</taxon>
        <taxon>Bacillota</taxon>
        <taxon>Clostridia</taxon>
        <taxon>Peptostreptococcales</taxon>
        <taxon>Peptostreptococcaceae</taxon>
        <taxon>Paraclostridium</taxon>
    </lineage>
</organism>
<proteinExistence type="predicted"/>
<name>A0ABU0MYH2_9FIRM</name>
<accession>A0ABU0MYH2</accession>
<dbReference type="RefSeq" id="WP_307504202.1">
    <property type="nucleotide sequence ID" value="NZ_BAAACE010000014.1"/>
</dbReference>
<evidence type="ECO:0000313" key="2">
    <source>
        <dbReference type="Proteomes" id="UP001232584"/>
    </source>
</evidence>
<keyword evidence="2" id="KW-1185">Reference proteome</keyword>
<dbReference type="EMBL" id="JAUSWG010000003">
    <property type="protein sequence ID" value="MDQ0555960.1"/>
    <property type="molecule type" value="Genomic_DNA"/>
</dbReference>
<evidence type="ECO:0000313" key="1">
    <source>
        <dbReference type="EMBL" id="MDQ0555960.1"/>
    </source>
</evidence>
<sequence length="111" mass="13111">MFDNIKITKSYKIKDSKNEQEIEICTFNAYLDIYSGIRQDLNITYPILYKENKQDILQSYREFSAEVDSIAVDMGLIYNEEINNSILYNLKPFTEDFKIMINTAIKDIINF</sequence>
<protein>
    <submittedName>
        <fullName evidence="1">Uncharacterized protein</fullName>
    </submittedName>
</protein>
<comment type="caution">
    <text evidence="1">The sequence shown here is derived from an EMBL/GenBank/DDBJ whole genome shotgun (WGS) entry which is preliminary data.</text>
</comment>